<dbReference type="Proteomes" id="UP000789570">
    <property type="component" value="Unassembled WGS sequence"/>
</dbReference>
<gene>
    <name evidence="1" type="ORF">FCALED_LOCUS2640</name>
</gene>
<dbReference type="EMBL" id="CAJVPQ010000417">
    <property type="protein sequence ID" value="CAG8479597.1"/>
    <property type="molecule type" value="Genomic_DNA"/>
</dbReference>
<accession>A0A9N8W7E9</accession>
<sequence length="112" mass="12261">MEKTLLMIENWDVLELKQATKPGNSKNNRIAQLKRAGTTVRECGFIGKGLRFSDEGIAMPSSLMRIKNCFMSGCSCNPSPVGYPPSLDAVDSQPNATRTLLDTHSCTQLLVD</sequence>
<name>A0A9N8W7E9_9GLOM</name>
<evidence type="ECO:0000313" key="1">
    <source>
        <dbReference type="EMBL" id="CAG8479597.1"/>
    </source>
</evidence>
<keyword evidence="2" id="KW-1185">Reference proteome</keyword>
<organism evidence="1 2">
    <name type="scientific">Funneliformis caledonium</name>
    <dbReference type="NCBI Taxonomy" id="1117310"/>
    <lineage>
        <taxon>Eukaryota</taxon>
        <taxon>Fungi</taxon>
        <taxon>Fungi incertae sedis</taxon>
        <taxon>Mucoromycota</taxon>
        <taxon>Glomeromycotina</taxon>
        <taxon>Glomeromycetes</taxon>
        <taxon>Glomerales</taxon>
        <taxon>Glomeraceae</taxon>
        <taxon>Funneliformis</taxon>
    </lineage>
</organism>
<dbReference type="AlphaFoldDB" id="A0A9N8W7E9"/>
<reference evidence="1" key="1">
    <citation type="submission" date="2021-06" db="EMBL/GenBank/DDBJ databases">
        <authorList>
            <person name="Kallberg Y."/>
            <person name="Tangrot J."/>
            <person name="Rosling A."/>
        </authorList>
    </citation>
    <scope>NUCLEOTIDE SEQUENCE</scope>
    <source>
        <strain evidence="1">UK204</strain>
    </source>
</reference>
<evidence type="ECO:0000313" key="2">
    <source>
        <dbReference type="Proteomes" id="UP000789570"/>
    </source>
</evidence>
<protein>
    <submittedName>
        <fullName evidence="1">11984_t:CDS:1</fullName>
    </submittedName>
</protein>
<comment type="caution">
    <text evidence="1">The sequence shown here is derived from an EMBL/GenBank/DDBJ whole genome shotgun (WGS) entry which is preliminary data.</text>
</comment>
<proteinExistence type="predicted"/>